<dbReference type="GO" id="GO:0004519">
    <property type="term" value="F:endonuclease activity"/>
    <property type="evidence" value="ECO:0007669"/>
    <property type="project" value="UniProtKB-KW"/>
</dbReference>
<dbReference type="InterPro" id="IPR050951">
    <property type="entry name" value="Retrovirus_Pol_polyprotein"/>
</dbReference>
<keyword evidence="4" id="KW-0255">Endonuclease</keyword>
<keyword evidence="3" id="KW-0540">Nuclease</keyword>
<organism evidence="8">
    <name type="scientific">Albugo laibachii Nc14</name>
    <dbReference type="NCBI Taxonomy" id="890382"/>
    <lineage>
        <taxon>Eukaryota</taxon>
        <taxon>Sar</taxon>
        <taxon>Stramenopiles</taxon>
        <taxon>Oomycota</taxon>
        <taxon>Peronosporomycetes</taxon>
        <taxon>Albuginales</taxon>
        <taxon>Albuginaceae</taxon>
        <taxon>Albugo</taxon>
    </lineage>
</organism>
<keyword evidence="6" id="KW-0695">RNA-directed DNA polymerase</keyword>
<sequence length="220" mass="25077">MTKQQLQQSSVLGYECEDAVLSVLTDASSYGWAIVITQVKAWNDMLDVHEQNHEPLLFLSGCLHDAEPKCSIIEKGVFPAIVAIRRADLSQRKNGFNLFCNHEKLIRIFAPDTSVKRHVTSKLHLWSMRLLSCQYEIHHVNGRDNTWADLCSRWTKPPKELRLIRCLKRDADYVMDEHDQLDPLAVGDIELPGVQCFKKTQELHIGDLVDGTVLNNNTSL</sequence>
<feature type="domain" description="Reverse transcriptase RNase H-like" evidence="7">
    <location>
        <begin position="21"/>
        <end position="130"/>
    </location>
</feature>
<proteinExistence type="predicted"/>
<keyword evidence="5" id="KW-0378">Hydrolase</keyword>
<evidence type="ECO:0000256" key="1">
    <source>
        <dbReference type="ARBA" id="ARBA00022679"/>
    </source>
</evidence>
<dbReference type="EMBL" id="FR824072">
    <property type="protein sequence ID" value="CCA16868.1"/>
    <property type="molecule type" value="Genomic_DNA"/>
</dbReference>
<dbReference type="GO" id="GO:0003964">
    <property type="term" value="F:RNA-directed DNA polymerase activity"/>
    <property type="evidence" value="ECO:0007669"/>
    <property type="project" value="UniProtKB-KW"/>
</dbReference>
<accession>F0W6X3</accession>
<dbReference type="SUPFAM" id="SSF56672">
    <property type="entry name" value="DNA/RNA polymerases"/>
    <property type="match status" value="1"/>
</dbReference>
<dbReference type="GO" id="GO:0016787">
    <property type="term" value="F:hydrolase activity"/>
    <property type="evidence" value="ECO:0007669"/>
    <property type="project" value="UniProtKB-KW"/>
</dbReference>
<dbReference type="HOGENOM" id="CLU_1258074_0_0_1"/>
<evidence type="ECO:0000256" key="3">
    <source>
        <dbReference type="ARBA" id="ARBA00022722"/>
    </source>
</evidence>
<evidence type="ECO:0000256" key="6">
    <source>
        <dbReference type="ARBA" id="ARBA00022918"/>
    </source>
</evidence>
<keyword evidence="2" id="KW-0548">Nucleotidyltransferase</keyword>
<evidence type="ECO:0000256" key="4">
    <source>
        <dbReference type="ARBA" id="ARBA00022759"/>
    </source>
</evidence>
<reference evidence="8" key="2">
    <citation type="submission" date="2011-02" db="EMBL/GenBank/DDBJ databases">
        <authorList>
            <person name="MacLean D."/>
        </authorList>
    </citation>
    <scope>NUCLEOTIDE SEQUENCE</scope>
</reference>
<name>F0W6X3_9STRA</name>
<dbReference type="AlphaFoldDB" id="F0W6X3"/>
<keyword evidence="1" id="KW-0808">Transferase</keyword>
<dbReference type="PANTHER" id="PTHR37984:SF5">
    <property type="entry name" value="PROTEIN NYNRIN-LIKE"/>
    <property type="match status" value="1"/>
</dbReference>
<gene>
    <name evidence="8" type="primary">AlNc14C27G2609</name>
    <name evidence="8" type="ORF">ALNC14_030110</name>
</gene>
<evidence type="ECO:0000256" key="2">
    <source>
        <dbReference type="ARBA" id="ARBA00022695"/>
    </source>
</evidence>
<evidence type="ECO:0000313" key="8">
    <source>
        <dbReference type="EMBL" id="CCA16868.1"/>
    </source>
</evidence>
<dbReference type="Pfam" id="PF17917">
    <property type="entry name" value="RT_RNaseH"/>
    <property type="match status" value="1"/>
</dbReference>
<dbReference type="InterPro" id="IPR041373">
    <property type="entry name" value="RT_RNaseH"/>
</dbReference>
<protein>
    <submittedName>
        <fullName evidence="8">AlNc14C27G2609 protein</fullName>
    </submittedName>
</protein>
<dbReference type="PANTHER" id="PTHR37984">
    <property type="entry name" value="PROTEIN CBG26694"/>
    <property type="match status" value="1"/>
</dbReference>
<evidence type="ECO:0000259" key="7">
    <source>
        <dbReference type="Pfam" id="PF17917"/>
    </source>
</evidence>
<evidence type="ECO:0000256" key="5">
    <source>
        <dbReference type="ARBA" id="ARBA00022801"/>
    </source>
</evidence>
<reference evidence="8" key="1">
    <citation type="journal article" date="2011" name="PLoS Biol.">
        <title>Gene gain and loss during evolution of obligate parasitism in the white rust pathogen of Arabidopsis thaliana.</title>
        <authorList>
            <person name="Kemen E."/>
            <person name="Gardiner A."/>
            <person name="Schultz-Larsen T."/>
            <person name="Kemen A.C."/>
            <person name="Balmuth A.L."/>
            <person name="Robert-Seilaniantz A."/>
            <person name="Bailey K."/>
            <person name="Holub E."/>
            <person name="Studholme D.J."/>
            <person name="Maclean D."/>
            <person name="Jones J.D."/>
        </authorList>
    </citation>
    <scope>NUCLEOTIDE SEQUENCE</scope>
</reference>
<dbReference type="InterPro" id="IPR043502">
    <property type="entry name" value="DNA/RNA_pol_sf"/>
</dbReference>